<feature type="domain" description="DUF8212" evidence="2">
    <location>
        <begin position="37"/>
        <end position="65"/>
    </location>
</feature>
<accession>A0A8H3U347</accession>
<proteinExistence type="predicted"/>
<organism evidence="3 4">
    <name type="scientific">Venturia inaequalis</name>
    <name type="common">Apple scab fungus</name>
    <dbReference type="NCBI Taxonomy" id="5025"/>
    <lineage>
        <taxon>Eukaryota</taxon>
        <taxon>Fungi</taxon>
        <taxon>Dikarya</taxon>
        <taxon>Ascomycota</taxon>
        <taxon>Pezizomycotina</taxon>
        <taxon>Dothideomycetes</taxon>
        <taxon>Pleosporomycetidae</taxon>
        <taxon>Venturiales</taxon>
        <taxon>Venturiaceae</taxon>
        <taxon>Venturia</taxon>
    </lineage>
</organism>
<dbReference type="EMBL" id="WNWQ01001172">
    <property type="protein sequence ID" value="KAE9962088.1"/>
    <property type="molecule type" value="Genomic_DNA"/>
</dbReference>
<feature type="region of interest" description="Disordered" evidence="1">
    <location>
        <begin position="429"/>
        <end position="480"/>
    </location>
</feature>
<evidence type="ECO:0000259" key="2">
    <source>
        <dbReference type="Pfam" id="PF26640"/>
    </source>
</evidence>
<protein>
    <recommendedName>
        <fullName evidence="2">DUF8212 domain-containing protein</fullName>
    </recommendedName>
</protein>
<gene>
    <name evidence="3" type="ORF">BLS_000847</name>
</gene>
<comment type="caution">
    <text evidence="3">The sequence shown here is derived from an EMBL/GenBank/DDBJ whole genome shotgun (WGS) entry which is preliminary data.</text>
</comment>
<dbReference type="Proteomes" id="UP000433883">
    <property type="component" value="Unassembled WGS sequence"/>
</dbReference>
<dbReference type="InterPro" id="IPR058525">
    <property type="entry name" value="DUF8212"/>
</dbReference>
<reference evidence="3 4" key="1">
    <citation type="submission" date="2019-11" db="EMBL/GenBank/DDBJ databases">
        <title>Venturia inaequalis Genome Resource.</title>
        <authorList>
            <person name="Lichtner F.J."/>
        </authorList>
    </citation>
    <scope>NUCLEOTIDE SEQUENCE [LARGE SCALE GENOMIC DNA]</scope>
    <source>
        <strain evidence="3">Bline_iso_100314</strain>
    </source>
</reference>
<evidence type="ECO:0000313" key="3">
    <source>
        <dbReference type="EMBL" id="KAE9962088.1"/>
    </source>
</evidence>
<dbReference type="Pfam" id="PF26640">
    <property type="entry name" value="DUF8212"/>
    <property type="match status" value="1"/>
</dbReference>
<dbReference type="PANTHER" id="PTHR10622:SF10">
    <property type="entry name" value="HET DOMAIN-CONTAINING PROTEIN"/>
    <property type="match status" value="1"/>
</dbReference>
<dbReference type="AlphaFoldDB" id="A0A8H3U347"/>
<evidence type="ECO:0000313" key="4">
    <source>
        <dbReference type="Proteomes" id="UP000433883"/>
    </source>
</evidence>
<sequence>MSWVANRATTRDEDMAYCLMGLFDISMPILYGEGLSKAFRRLQEEIIKQSADESLFVHDSIITGSRHRILAESPKCFAGCGNVICFSADWNARVSSYSMSNRGVQLEVPLKKTNAGALAILACRYDRDFRGPLGIELDVLPGADGQYRRRNNPPRVVTDYDTDDPDGFTLTPIHIVQHTGEDQATAEDDLKTKLWLRQCDKKDGLTVIKTWPHWFWTGPPRNTFSIDVDKVFDHHWNDYKNLPQKHQQLLSNEVKQLCVPRLFLIDDYQGAEDRLYTHVVVVASQLVRLTSGSFNRMVFFDAFPLDELQSDLQAVVDVQPLLAQVKRRRDAGEGSGWVDLGSNTLELTSRPSYSGTWSKETKEELDVAVLFKTGRASMHARLSRRKILGEEILILDIGRHPAKGEESLPVGKARVLHNMAIDQPVFISETPKSIPAREGSSSKTKESAAFQFRLNPPPKAISASTSNDDTMVLKPVRRPN</sequence>
<evidence type="ECO:0000256" key="1">
    <source>
        <dbReference type="SAM" id="MobiDB-lite"/>
    </source>
</evidence>
<name>A0A8H3U347_VENIN</name>
<dbReference type="PANTHER" id="PTHR10622">
    <property type="entry name" value="HET DOMAIN-CONTAINING PROTEIN"/>
    <property type="match status" value="1"/>
</dbReference>